<accession>A0AC35TFM1</accession>
<protein>
    <submittedName>
        <fullName evidence="2">DUF2040 domain-containing protein</fullName>
    </submittedName>
</protein>
<organism evidence="1 2">
    <name type="scientific">Rhabditophanes sp. KR3021</name>
    <dbReference type="NCBI Taxonomy" id="114890"/>
    <lineage>
        <taxon>Eukaryota</taxon>
        <taxon>Metazoa</taxon>
        <taxon>Ecdysozoa</taxon>
        <taxon>Nematoda</taxon>
        <taxon>Chromadorea</taxon>
        <taxon>Rhabditida</taxon>
        <taxon>Tylenchina</taxon>
        <taxon>Panagrolaimomorpha</taxon>
        <taxon>Strongyloidoidea</taxon>
        <taxon>Alloionematidae</taxon>
        <taxon>Rhabditophanes</taxon>
    </lineage>
</organism>
<sequence>MTSTNGEAALKREMARETMTWAKTCKEANTQYDIRYATSDFLKKESLDAKKKLMQKLKEHDVEAERYIAKNLCEKKQKELDQQAIINSEMAEELSQHQSEESKLKDQLVTINEQHQNLKNQLHLADLGMVELKRRAQKLGFK</sequence>
<dbReference type="WBParaSite" id="RSKR_0000002800.1">
    <property type="protein sequence ID" value="RSKR_0000002800.1"/>
    <property type="gene ID" value="RSKR_0000002800"/>
</dbReference>
<evidence type="ECO:0000313" key="1">
    <source>
        <dbReference type="Proteomes" id="UP000095286"/>
    </source>
</evidence>
<name>A0AC35TFM1_9BILA</name>
<evidence type="ECO:0000313" key="2">
    <source>
        <dbReference type="WBParaSite" id="RSKR_0000002800.1"/>
    </source>
</evidence>
<reference evidence="2" key="1">
    <citation type="submission" date="2016-11" db="UniProtKB">
        <authorList>
            <consortium name="WormBaseParasite"/>
        </authorList>
    </citation>
    <scope>IDENTIFICATION</scope>
    <source>
        <strain evidence="2">KR3021</strain>
    </source>
</reference>
<dbReference type="Proteomes" id="UP000095286">
    <property type="component" value="Unplaced"/>
</dbReference>
<proteinExistence type="predicted"/>